<dbReference type="EMBL" id="KQ090297">
    <property type="protein sequence ID" value="KMS97680.1"/>
    <property type="molecule type" value="Genomic_DNA"/>
</dbReference>
<feature type="region of interest" description="Disordered" evidence="1">
    <location>
        <begin position="163"/>
        <end position="216"/>
    </location>
</feature>
<protein>
    <submittedName>
        <fullName evidence="2">Uncharacterized protein</fullName>
    </submittedName>
</protein>
<feature type="compositionally biased region" description="Basic and acidic residues" evidence="1">
    <location>
        <begin position="276"/>
        <end position="285"/>
    </location>
</feature>
<dbReference type="ExpressionAtlas" id="A0A0J8E3I4">
    <property type="expression patterns" value="baseline and differential"/>
</dbReference>
<feature type="region of interest" description="Disordered" evidence="1">
    <location>
        <begin position="264"/>
        <end position="285"/>
    </location>
</feature>
<dbReference type="PANTHER" id="PTHR34792">
    <property type="entry name" value="OS02G0121500 PROTEIN"/>
    <property type="match status" value="1"/>
</dbReference>
<reference evidence="2 3" key="1">
    <citation type="journal article" date="2014" name="Nature">
        <title>The genome of the recently domesticated crop plant sugar beet (Beta vulgaris).</title>
        <authorList>
            <person name="Dohm J.C."/>
            <person name="Minoche A.E."/>
            <person name="Holtgrawe D."/>
            <person name="Capella-Gutierrez S."/>
            <person name="Zakrzewski F."/>
            <person name="Tafer H."/>
            <person name="Rupp O."/>
            <person name="Sorensen T.R."/>
            <person name="Stracke R."/>
            <person name="Reinhardt R."/>
            <person name="Goesmann A."/>
            <person name="Kraft T."/>
            <person name="Schulz B."/>
            <person name="Stadler P.F."/>
            <person name="Schmidt T."/>
            <person name="Gabaldon T."/>
            <person name="Lehrach H."/>
            <person name="Weisshaar B."/>
            <person name="Himmelbauer H."/>
        </authorList>
    </citation>
    <scope>NUCLEOTIDE SEQUENCE [LARGE SCALE GENOMIC DNA]</scope>
    <source>
        <tissue evidence="2">Taproot</tissue>
    </source>
</reference>
<evidence type="ECO:0000313" key="3">
    <source>
        <dbReference type="Proteomes" id="UP000035740"/>
    </source>
</evidence>
<dbReference type="InterPro" id="IPR040305">
    <property type="entry name" value="At1g75730-like"/>
</dbReference>
<feature type="compositionally biased region" description="Polar residues" evidence="1">
    <location>
        <begin position="264"/>
        <end position="275"/>
    </location>
</feature>
<gene>
    <name evidence="2" type="ORF">BVRB_5g124830</name>
</gene>
<accession>A0A0J8E3I4</accession>
<proteinExistence type="predicted"/>
<dbReference type="Proteomes" id="UP000035740">
    <property type="component" value="Unassembled WGS sequence"/>
</dbReference>
<organism evidence="2 3">
    <name type="scientific">Beta vulgaris subsp. vulgaris</name>
    <name type="common">Beet</name>
    <dbReference type="NCBI Taxonomy" id="3555"/>
    <lineage>
        <taxon>Eukaryota</taxon>
        <taxon>Viridiplantae</taxon>
        <taxon>Streptophyta</taxon>
        <taxon>Embryophyta</taxon>
        <taxon>Tracheophyta</taxon>
        <taxon>Spermatophyta</taxon>
        <taxon>Magnoliopsida</taxon>
        <taxon>eudicotyledons</taxon>
        <taxon>Gunneridae</taxon>
        <taxon>Pentapetalae</taxon>
        <taxon>Caryophyllales</taxon>
        <taxon>Chenopodiaceae</taxon>
        <taxon>Betoideae</taxon>
        <taxon>Beta</taxon>
    </lineage>
</organism>
<keyword evidence="3" id="KW-1185">Reference proteome</keyword>
<dbReference type="OMA" id="DCEMGCD"/>
<dbReference type="Gramene" id="KMS97680">
    <property type="protein sequence ID" value="KMS97680"/>
    <property type="gene ID" value="BVRB_5g124830"/>
</dbReference>
<name>A0A0J8E3I4_BETVV</name>
<dbReference type="AlphaFoldDB" id="A0A0J8E3I4"/>
<dbReference type="eggNOG" id="ENOG502RJSI">
    <property type="taxonomic scope" value="Eukaryota"/>
</dbReference>
<dbReference type="PANTHER" id="PTHR34792:SF1">
    <property type="entry name" value="OS02G0121500 PROTEIN"/>
    <property type="match status" value="1"/>
</dbReference>
<dbReference type="KEGG" id="bvg:104908066"/>
<dbReference type="OrthoDB" id="778649at2759"/>
<evidence type="ECO:0000313" key="2">
    <source>
        <dbReference type="EMBL" id="KMS97680.1"/>
    </source>
</evidence>
<sequence length="683" mass="74564">MNKNNSNLLVTGNANLRRREKVKRLNFVGSEMGFDGQDELHHSTTVNSMKFKLPRKIFSDSNTSVPRKLRSAIKKRSCESSTVALPDGRRLNNRVNGVESLSKDCSKKSKICMQNAWSDNSARRNASVAISKDEEEVAETLFALAGMIPLDSLPVNKRTDNKSLQAKTSDLSKKQHSNSTPSEDPMVLKEETTATTPTATIDSSKRDSSQARSVIDPPPLILSTLSERRQMNLNLKVSVPPGHFQIPPLLRACDERQLKTNSNSVCASAEQSQESRLTETKQERRESHINIGVASLDRGPATSAVIRDNAWPSTSLPGSGVGVLPLQSSATFLPSWSNHTFPSKSGSCDDTRSAGKISCSINGGRKSWRRCVAHVYISRLIQVLQNSEGKDISPLAAGHVVGYQDDLKERLAAGNMVGSSAYKNFCETANDVSGLKNCQAEVARRSLSGCCDSKKQSYNFLSLSTGAGTEVNNGVNRLGITLEAKDHVHQMHSGAPSNSYVPSSLSQNRFPSIPYRDQVAGASGVSPSAPPQVHIQVPPYFSNHCGTAPSSSTRSTHQPHSKQQQQIWTAQLAAQFRPGPVLSSHIANWQNSRRDWGRNPHSMNHMPAQFSAPQPSLEMVGSKYLHISQQPQQQLFGLGPSLPTSNAKLQNGQRPLICEDKGARFHPDGVRPLQLLCNEQLLS</sequence>
<evidence type="ECO:0000256" key="1">
    <source>
        <dbReference type="SAM" id="MobiDB-lite"/>
    </source>
</evidence>